<dbReference type="EMBL" id="SDQG01000009">
    <property type="protein sequence ID" value="TDM15169.1"/>
    <property type="molecule type" value="Genomic_DNA"/>
</dbReference>
<sequence length="248" mass="29730">MEIRNVVAENKMEEFNSRFKKLNDMEYTDRINFLKEQGLKYTFEYVYDVKCNNSSIIINSNDFIRISYYYMFFSNNNFIHFYRTINKGEGDIFWINNSLILLKPIIEEHLSGKDELKRIFQDINHDMKEKNSEYLDIAIQNKMLKGIPESTSKSLITSLKHMLEKLSLFERDSLSYIKNNDIDLISLFTDDKEKYELELYGFYNRLSKIDNRTLIDFFNNFAVNKFKENEIIEEMSINSIKRKIFGDL</sequence>
<comment type="caution">
    <text evidence="1">The sequence shown here is derived from an EMBL/GenBank/DDBJ whole genome shotgun (WGS) entry which is preliminary data.</text>
</comment>
<accession>A0A4R6C1P8</accession>
<dbReference type="AlphaFoldDB" id="A0A4R6C1P8"/>
<evidence type="ECO:0000313" key="2">
    <source>
        <dbReference type="Proteomes" id="UP000294865"/>
    </source>
</evidence>
<dbReference type="Proteomes" id="UP000294865">
    <property type="component" value="Unassembled WGS sequence"/>
</dbReference>
<evidence type="ECO:0000313" key="1">
    <source>
        <dbReference type="EMBL" id="TDM15169.1"/>
    </source>
</evidence>
<name>A0A4R6C1P8_9STAP</name>
<protein>
    <submittedName>
        <fullName evidence="1">Uncharacterized protein</fullName>
    </submittedName>
</protein>
<proteinExistence type="predicted"/>
<organism evidence="1 2">
    <name type="scientific">Macrococcoides canis</name>
    <dbReference type="NCBI Taxonomy" id="1855823"/>
    <lineage>
        <taxon>Bacteria</taxon>
        <taxon>Bacillati</taxon>
        <taxon>Bacillota</taxon>
        <taxon>Bacilli</taxon>
        <taxon>Bacillales</taxon>
        <taxon>Staphylococcaceae</taxon>
        <taxon>Macrococcoides</taxon>
    </lineage>
</organism>
<reference evidence="1 2" key="1">
    <citation type="submission" date="2019-01" db="EMBL/GenBank/DDBJ databases">
        <title>Draft genome sequences of Macrococcus caseolyticus, Macrococcus canis, Macrococcus bohemicus and Macrococcus goetzii.</title>
        <authorList>
            <person name="Mazhar S."/>
            <person name="Altermann E."/>
            <person name="Hill C."/>
            <person name="Mcauliffe O."/>
        </authorList>
    </citation>
    <scope>NUCLEOTIDE SEQUENCE [LARGE SCALE GENOMIC DNA]</scope>
    <source>
        <strain evidence="1 2">DPC7162</strain>
    </source>
</reference>
<dbReference type="RefSeq" id="WP_133420399.1">
    <property type="nucleotide sequence ID" value="NZ_SDGP01000007.1"/>
</dbReference>
<gene>
    <name evidence="1" type="ORF">ETI04_10700</name>
</gene>